<feature type="transmembrane region" description="Helical" evidence="5">
    <location>
        <begin position="96"/>
        <end position="118"/>
    </location>
</feature>
<keyword evidence="4 5" id="KW-0472">Membrane</keyword>
<evidence type="ECO:0000256" key="5">
    <source>
        <dbReference type="SAM" id="Phobius"/>
    </source>
</evidence>
<dbReference type="AlphaFoldDB" id="A0A0H3K5C9"/>
<sequence length="307" mass="32288">MQSSFLSAVLLPLALVIIMFGMGLTLTVQDFRRVWIAPKAVAIGLIAQLVMLPLPGSAIASLTPLSPELAVGVIILAACPGGPTSNLFTFLAAGDVALSITLTAISSLITVFSIPWVVNLGLQAFLDQTSTFQLPFGPTVVQIAVVAIIPVVLGMLVRHYAPQLAQRTDRSLRWISTAFLAAVIVGFFAQERQNILAFFQSVGGVVLLLNLLAMALGVGLASLTRLGYARATTIGLEVGIQNGTLAIAIAASPTLLNNPAMAIPAAIYSLVMFMTGGIFVWLRQRYQPTRAVQTAAEVPAAVGSHLE</sequence>
<dbReference type="GO" id="GO:0016020">
    <property type="term" value="C:membrane"/>
    <property type="evidence" value="ECO:0007669"/>
    <property type="project" value="UniProtKB-SubCell"/>
</dbReference>
<protein>
    <submittedName>
        <fullName evidence="6">Sodium-dependent transporter</fullName>
    </submittedName>
</protein>
<name>A0A0H3K5C9_SYNP6</name>
<dbReference type="Gene3D" id="1.20.1530.20">
    <property type="match status" value="1"/>
</dbReference>
<dbReference type="InterPro" id="IPR038770">
    <property type="entry name" value="Na+/solute_symporter_sf"/>
</dbReference>
<evidence type="ECO:0000256" key="2">
    <source>
        <dbReference type="ARBA" id="ARBA00022692"/>
    </source>
</evidence>
<feature type="transmembrane region" description="Helical" evidence="5">
    <location>
        <begin position="262"/>
        <end position="282"/>
    </location>
</feature>
<gene>
    <name evidence="6" type="ordered locus">syc1146_d</name>
</gene>
<evidence type="ECO:0000313" key="7">
    <source>
        <dbReference type="Proteomes" id="UP000001175"/>
    </source>
</evidence>
<feature type="transmembrane region" description="Helical" evidence="5">
    <location>
        <begin position="172"/>
        <end position="189"/>
    </location>
</feature>
<proteinExistence type="predicted"/>
<dbReference type="EMBL" id="AP008231">
    <property type="protein sequence ID" value="BAD79336.1"/>
    <property type="molecule type" value="Genomic_DNA"/>
</dbReference>
<dbReference type="Pfam" id="PF01758">
    <property type="entry name" value="SBF"/>
    <property type="match status" value="1"/>
</dbReference>
<keyword evidence="2 5" id="KW-0812">Transmembrane</keyword>
<dbReference type="InterPro" id="IPR002657">
    <property type="entry name" value="BilAc:Na_symport/Acr3"/>
</dbReference>
<reference evidence="6 7" key="1">
    <citation type="journal article" date="2007" name="Photosyn. Res.">
        <title>Complete nucleotide sequence of the freshwater unicellular cyanobacterium Synechococcus elongatus PCC 6301 chromosome: gene content and organization.</title>
        <authorList>
            <person name="Sugita C."/>
            <person name="Ogata K."/>
            <person name="Shikata M."/>
            <person name="Jikuya H."/>
            <person name="Takano J."/>
            <person name="Furumichi M."/>
            <person name="Kanehisa M."/>
            <person name="Omata T."/>
            <person name="Sugiura M."/>
            <person name="Sugita M."/>
        </authorList>
    </citation>
    <scope>NUCLEOTIDE SEQUENCE [LARGE SCALE GENOMIC DNA]</scope>
    <source>
        <strain evidence="7">ATCC 27144 / PCC 6301 / SAUG 1402/1</strain>
    </source>
</reference>
<organism evidence="6 7">
    <name type="scientific">Synechococcus sp. (strain ATCC 27144 / PCC 6301 / SAUG 1402/1)</name>
    <name type="common">Anacystis nidulans</name>
    <dbReference type="NCBI Taxonomy" id="269084"/>
    <lineage>
        <taxon>Bacteria</taxon>
        <taxon>Bacillati</taxon>
        <taxon>Cyanobacteriota</taxon>
        <taxon>Cyanophyceae</taxon>
        <taxon>Synechococcales</taxon>
        <taxon>Synechococcaceae</taxon>
        <taxon>Synechococcus</taxon>
    </lineage>
</organism>
<dbReference type="PANTHER" id="PTHR10361:SF24">
    <property type="entry name" value="P3 PROTEIN"/>
    <property type="match status" value="1"/>
</dbReference>
<dbReference type="eggNOG" id="COG0385">
    <property type="taxonomic scope" value="Bacteria"/>
</dbReference>
<dbReference type="Proteomes" id="UP000001175">
    <property type="component" value="Chromosome"/>
</dbReference>
<evidence type="ECO:0000256" key="1">
    <source>
        <dbReference type="ARBA" id="ARBA00004141"/>
    </source>
</evidence>
<feature type="transmembrane region" description="Helical" evidence="5">
    <location>
        <begin position="69"/>
        <end position="89"/>
    </location>
</feature>
<evidence type="ECO:0000256" key="4">
    <source>
        <dbReference type="ARBA" id="ARBA00023136"/>
    </source>
</evidence>
<evidence type="ECO:0000256" key="3">
    <source>
        <dbReference type="ARBA" id="ARBA00022989"/>
    </source>
</evidence>
<feature type="transmembrane region" description="Helical" evidence="5">
    <location>
        <begin position="40"/>
        <end position="63"/>
    </location>
</feature>
<feature type="transmembrane region" description="Helical" evidence="5">
    <location>
        <begin position="234"/>
        <end position="256"/>
    </location>
</feature>
<evidence type="ECO:0000313" key="6">
    <source>
        <dbReference type="EMBL" id="BAD79336.1"/>
    </source>
</evidence>
<keyword evidence="3 5" id="KW-1133">Transmembrane helix</keyword>
<accession>A0A0H3K5C9</accession>
<comment type="subcellular location">
    <subcellularLocation>
        <location evidence="1">Membrane</location>
        <topology evidence="1">Multi-pass membrane protein</topology>
    </subcellularLocation>
</comment>
<feature type="transmembrane region" description="Helical" evidence="5">
    <location>
        <begin position="138"/>
        <end position="160"/>
    </location>
</feature>
<dbReference type="InterPro" id="IPR004710">
    <property type="entry name" value="Bilac:Na_transpt"/>
</dbReference>
<dbReference type="PANTHER" id="PTHR10361">
    <property type="entry name" value="SODIUM-BILE ACID COTRANSPORTER"/>
    <property type="match status" value="1"/>
</dbReference>
<feature type="transmembrane region" description="Helical" evidence="5">
    <location>
        <begin position="6"/>
        <end position="28"/>
    </location>
</feature>
<dbReference type="RefSeq" id="WP_011243458.1">
    <property type="nucleotide sequence ID" value="NC_006576.1"/>
</dbReference>
<feature type="transmembrane region" description="Helical" evidence="5">
    <location>
        <begin position="195"/>
        <end position="222"/>
    </location>
</feature>
<dbReference type="KEGG" id="syc:syc1146_d"/>